<evidence type="ECO:0000259" key="1">
    <source>
        <dbReference type="Pfam" id="PF12697"/>
    </source>
</evidence>
<reference evidence="2" key="1">
    <citation type="journal article" date="2014" name="Int. J. Syst. Evol. Microbiol.">
        <title>Complete genome sequence of Corynebacterium casei LMG S-19264T (=DSM 44701T), isolated from a smear-ripened cheese.</title>
        <authorList>
            <consortium name="US DOE Joint Genome Institute (JGI-PGF)"/>
            <person name="Walter F."/>
            <person name="Albersmeier A."/>
            <person name="Kalinowski J."/>
            <person name="Ruckert C."/>
        </authorList>
    </citation>
    <scope>NUCLEOTIDE SEQUENCE</scope>
    <source>
        <strain evidence="2">CGMCC 4.3508</strain>
    </source>
</reference>
<accession>A0A917RQP1</accession>
<dbReference type="Gene3D" id="3.40.50.1820">
    <property type="entry name" value="alpha/beta hydrolase"/>
    <property type="match status" value="1"/>
</dbReference>
<dbReference type="SUPFAM" id="SSF53474">
    <property type="entry name" value="alpha/beta-Hydrolases"/>
    <property type="match status" value="1"/>
</dbReference>
<comment type="caution">
    <text evidence="2">The sequence shown here is derived from an EMBL/GenBank/DDBJ whole genome shotgun (WGS) entry which is preliminary data.</text>
</comment>
<dbReference type="Pfam" id="PF12697">
    <property type="entry name" value="Abhydrolase_6"/>
    <property type="match status" value="1"/>
</dbReference>
<dbReference type="EMBL" id="BMMH01000007">
    <property type="protein sequence ID" value="GGL19279.1"/>
    <property type="molecule type" value="Genomic_DNA"/>
</dbReference>
<keyword evidence="3" id="KW-1185">Reference proteome</keyword>
<sequence>MVTLTESEPVPADSIGPLPVVAAVPEVDGIPVSGLLSEVPDPRAVVVALHGGAVDSRYFDCPGHPEYSLLRTGQRLGYTVLALDRPGFRSSAPYADLLERPERRVELIYGAVDALLDGLPRGAGVFLLAHSAGCELAVRMAAATRGAELLGLELAGTGREHQQEAHNLLWGADRVAGRRPRGVGRLIWEPARLYPENILGGGSVSASGSHLESRSLHDWARAEFLGLAPDIPVPVRYSLGEYERVWRNDPAEMGAVGSLFTGSPRVVVNRIPDTGHNVSLGRTAPAYHLDVLAFTEECIIARRPGEFSGPTLRFDGGATARPER</sequence>
<organism evidence="2 3">
    <name type="scientific">Nocardia jinanensis</name>
    <dbReference type="NCBI Taxonomy" id="382504"/>
    <lineage>
        <taxon>Bacteria</taxon>
        <taxon>Bacillati</taxon>
        <taxon>Actinomycetota</taxon>
        <taxon>Actinomycetes</taxon>
        <taxon>Mycobacteriales</taxon>
        <taxon>Nocardiaceae</taxon>
        <taxon>Nocardia</taxon>
    </lineage>
</organism>
<evidence type="ECO:0000313" key="2">
    <source>
        <dbReference type="EMBL" id="GGL19279.1"/>
    </source>
</evidence>
<evidence type="ECO:0000313" key="3">
    <source>
        <dbReference type="Proteomes" id="UP000638263"/>
    </source>
</evidence>
<reference evidence="2" key="2">
    <citation type="submission" date="2020-09" db="EMBL/GenBank/DDBJ databases">
        <authorList>
            <person name="Sun Q."/>
            <person name="Zhou Y."/>
        </authorList>
    </citation>
    <scope>NUCLEOTIDE SEQUENCE</scope>
    <source>
        <strain evidence="2">CGMCC 4.3508</strain>
    </source>
</reference>
<dbReference type="InterPro" id="IPR000073">
    <property type="entry name" value="AB_hydrolase_1"/>
</dbReference>
<dbReference type="InterPro" id="IPR029058">
    <property type="entry name" value="AB_hydrolase_fold"/>
</dbReference>
<feature type="domain" description="AB hydrolase-1" evidence="1">
    <location>
        <begin position="46"/>
        <end position="279"/>
    </location>
</feature>
<proteinExistence type="predicted"/>
<dbReference type="GO" id="GO:0003824">
    <property type="term" value="F:catalytic activity"/>
    <property type="evidence" value="ECO:0007669"/>
    <property type="project" value="UniProtKB-ARBA"/>
</dbReference>
<gene>
    <name evidence="2" type="ORF">GCM10011588_37380</name>
</gene>
<protein>
    <submittedName>
        <fullName evidence="2">Thioesterase</fullName>
    </submittedName>
</protein>
<name>A0A917RQP1_9NOCA</name>
<dbReference type="Proteomes" id="UP000638263">
    <property type="component" value="Unassembled WGS sequence"/>
</dbReference>
<dbReference type="AlphaFoldDB" id="A0A917RQP1"/>